<protein>
    <recommendedName>
        <fullName evidence="1">Stage 0 sporulation protein A homolog</fullName>
    </recommendedName>
</protein>
<evidence type="ECO:0000256" key="2">
    <source>
        <dbReference type="ARBA" id="ARBA00024867"/>
    </source>
</evidence>
<dbReference type="RefSeq" id="WP_055060851.1">
    <property type="nucleotide sequence ID" value="NZ_CVRQ01000001.1"/>
</dbReference>
<dbReference type="GO" id="GO:0003677">
    <property type="term" value="F:DNA binding"/>
    <property type="evidence" value="ECO:0007669"/>
    <property type="project" value="InterPro"/>
</dbReference>
<dbReference type="SMART" id="SM00448">
    <property type="entry name" value="REC"/>
    <property type="match status" value="1"/>
</dbReference>
<dbReference type="AlphaFoldDB" id="A0A0M6WAR1"/>
<dbReference type="EMBL" id="CVRQ01000001">
    <property type="protein sequence ID" value="CRL31981.1"/>
    <property type="molecule type" value="Genomic_DNA"/>
</dbReference>
<comment type="function">
    <text evidence="2">May play the central regulatory role in sporulation. It may be an element of the effector pathway responsible for the activation of sporulation genes in response to nutritional stress. Spo0A may act in concert with spo0H (a sigma factor) to control the expression of some genes that are critical to the sporulation process.</text>
</comment>
<evidence type="ECO:0000259" key="4">
    <source>
        <dbReference type="PROSITE" id="PS50110"/>
    </source>
</evidence>
<keyword evidence="3" id="KW-0597">Phosphoprotein</keyword>
<feature type="domain" description="Response regulatory" evidence="4">
    <location>
        <begin position="4"/>
        <end position="125"/>
    </location>
</feature>
<keyword evidence="7" id="KW-1185">Reference proteome</keyword>
<dbReference type="InterPro" id="IPR007492">
    <property type="entry name" value="LytTR_DNA-bd_dom"/>
</dbReference>
<organism evidence="6 7">
    <name type="scientific">Agathobacter rectalis</name>
    <dbReference type="NCBI Taxonomy" id="39491"/>
    <lineage>
        <taxon>Bacteria</taxon>
        <taxon>Bacillati</taxon>
        <taxon>Bacillota</taxon>
        <taxon>Clostridia</taxon>
        <taxon>Lachnospirales</taxon>
        <taxon>Lachnospiraceae</taxon>
        <taxon>Agathobacter</taxon>
    </lineage>
</organism>
<dbReference type="SUPFAM" id="SSF52172">
    <property type="entry name" value="CheY-like"/>
    <property type="match status" value="1"/>
</dbReference>
<evidence type="ECO:0000259" key="5">
    <source>
        <dbReference type="PROSITE" id="PS50930"/>
    </source>
</evidence>
<dbReference type="PROSITE" id="PS50110">
    <property type="entry name" value="RESPONSE_REGULATORY"/>
    <property type="match status" value="1"/>
</dbReference>
<gene>
    <name evidence="6" type="ORF">T1815_02551</name>
</gene>
<dbReference type="PANTHER" id="PTHR37299">
    <property type="entry name" value="TRANSCRIPTIONAL REGULATOR-RELATED"/>
    <property type="match status" value="1"/>
</dbReference>
<dbReference type="GO" id="GO:0000156">
    <property type="term" value="F:phosphorelay response regulator activity"/>
    <property type="evidence" value="ECO:0007669"/>
    <property type="project" value="InterPro"/>
</dbReference>
<dbReference type="InterPro" id="IPR001789">
    <property type="entry name" value="Sig_transdc_resp-reg_receiver"/>
</dbReference>
<evidence type="ECO:0000313" key="6">
    <source>
        <dbReference type="EMBL" id="CRL31981.1"/>
    </source>
</evidence>
<evidence type="ECO:0000256" key="1">
    <source>
        <dbReference type="ARBA" id="ARBA00018672"/>
    </source>
</evidence>
<dbReference type="Gene3D" id="3.40.50.2300">
    <property type="match status" value="1"/>
</dbReference>
<dbReference type="PANTHER" id="PTHR37299:SF1">
    <property type="entry name" value="STAGE 0 SPORULATION PROTEIN A HOMOLOG"/>
    <property type="match status" value="1"/>
</dbReference>
<accession>A0A0M6WAR1</accession>
<dbReference type="SMART" id="SM00850">
    <property type="entry name" value="LytTR"/>
    <property type="match status" value="1"/>
</dbReference>
<dbReference type="Gene3D" id="2.40.50.1020">
    <property type="entry name" value="LytTr DNA-binding domain"/>
    <property type="match status" value="1"/>
</dbReference>
<dbReference type="Pfam" id="PF00072">
    <property type="entry name" value="Response_reg"/>
    <property type="match status" value="1"/>
</dbReference>
<feature type="domain" description="HTH LytTR-type" evidence="5">
    <location>
        <begin position="133"/>
        <end position="231"/>
    </location>
</feature>
<sequence length="234" mass="27250">MIINITILEDNKSDFITLSDSIKKWAANTGILINIIWLNSYKKFIKSLPTLKCDLFFSDIELNCNNSFTGIDACKQLRESGYTGIIIFLTAFKEYVFDGYDVQAFNYLLKPINYGTINNCLDKFIHLFSREFYYYHKGNDIISIPYNDIMYIEKNGHDVILHTTSNVFVERISLNEISKRLPVFFIRAHKSYIVNINKVLSLRINELFLPNNVTIPVSRSYLTNIKKKLLEIAR</sequence>
<dbReference type="PROSITE" id="PS50930">
    <property type="entry name" value="HTH_LYTTR"/>
    <property type="match status" value="1"/>
</dbReference>
<dbReference type="Proteomes" id="UP000049472">
    <property type="component" value="Unassembled WGS sequence"/>
</dbReference>
<dbReference type="InterPro" id="IPR046947">
    <property type="entry name" value="LytR-like"/>
</dbReference>
<name>A0A0M6WAR1_9FIRM</name>
<reference evidence="7" key="1">
    <citation type="submission" date="2015-05" db="EMBL/GenBank/DDBJ databases">
        <authorList>
            <consortium name="Pathogen Informatics"/>
        </authorList>
    </citation>
    <scope>NUCLEOTIDE SEQUENCE [LARGE SCALE GENOMIC DNA]</scope>
    <source>
        <strain evidence="7">T1-815</strain>
    </source>
</reference>
<dbReference type="InterPro" id="IPR011006">
    <property type="entry name" value="CheY-like_superfamily"/>
</dbReference>
<feature type="modified residue" description="4-aspartylphosphate" evidence="3">
    <location>
        <position position="59"/>
    </location>
</feature>
<evidence type="ECO:0000313" key="7">
    <source>
        <dbReference type="Proteomes" id="UP000049472"/>
    </source>
</evidence>
<evidence type="ECO:0000256" key="3">
    <source>
        <dbReference type="PROSITE-ProRule" id="PRU00169"/>
    </source>
</evidence>
<dbReference type="Pfam" id="PF04397">
    <property type="entry name" value="LytTR"/>
    <property type="match status" value="1"/>
</dbReference>
<proteinExistence type="predicted"/>